<accession>A0ABY5PNJ4</accession>
<dbReference type="InterPro" id="IPR008995">
    <property type="entry name" value="Mo/tungstate-bd_C_term_dom"/>
</dbReference>
<protein>
    <submittedName>
        <fullName evidence="4">TOBE domain-containing protein</fullName>
    </submittedName>
</protein>
<dbReference type="RefSeq" id="WP_353866413.1">
    <property type="nucleotide sequence ID" value="NZ_CP088295.1"/>
</dbReference>
<dbReference type="PROSITE" id="PS51866">
    <property type="entry name" value="MOP"/>
    <property type="match status" value="1"/>
</dbReference>
<keyword evidence="1 2" id="KW-0500">Molybdenum</keyword>
<organism evidence="4 5">
    <name type="scientific">Svornostia abyssi</name>
    <dbReference type="NCBI Taxonomy" id="2898438"/>
    <lineage>
        <taxon>Bacteria</taxon>
        <taxon>Bacillati</taxon>
        <taxon>Actinomycetota</taxon>
        <taxon>Thermoleophilia</taxon>
        <taxon>Solirubrobacterales</taxon>
        <taxon>Baekduiaceae</taxon>
        <taxon>Svornostia</taxon>
    </lineage>
</organism>
<dbReference type="InterPro" id="IPR009061">
    <property type="entry name" value="DNA-bd_dom_put_sf"/>
</dbReference>
<dbReference type="Proteomes" id="UP001058860">
    <property type="component" value="Chromosome"/>
</dbReference>
<proteinExistence type="predicted"/>
<dbReference type="InterPro" id="IPR005116">
    <property type="entry name" value="Transp-assoc_OB_typ1"/>
</dbReference>
<dbReference type="NCBIfam" id="TIGR00638">
    <property type="entry name" value="Mop"/>
    <property type="match status" value="1"/>
</dbReference>
<dbReference type="Pfam" id="PF00376">
    <property type="entry name" value="MerR"/>
    <property type="match status" value="1"/>
</dbReference>
<dbReference type="SUPFAM" id="SSF50331">
    <property type="entry name" value="MOP-like"/>
    <property type="match status" value="1"/>
</dbReference>
<keyword evidence="5" id="KW-1185">Reference proteome</keyword>
<reference evidence="5" key="1">
    <citation type="submission" date="2021-11" db="EMBL/GenBank/DDBJ databases">
        <title>Cultivation dependent microbiological survey of springs from the worlds oldest radium mine currently devoted to the extraction of radon-saturated water.</title>
        <authorList>
            <person name="Kapinusova G."/>
            <person name="Smrhova T."/>
            <person name="Strejcek M."/>
            <person name="Suman J."/>
            <person name="Jani K."/>
            <person name="Pajer P."/>
            <person name="Uhlik O."/>
        </authorList>
    </citation>
    <scope>NUCLEOTIDE SEQUENCE [LARGE SCALE GENOMIC DNA]</scope>
    <source>
        <strain evidence="5">J379</strain>
    </source>
</reference>
<evidence type="ECO:0000313" key="5">
    <source>
        <dbReference type="Proteomes" id="UP001058860"/>
    </source>
</evidence>
<evidence type="ECO:0000313" key="4">
    <source>
        <dbReference type="EMBL" id="UUY05975.1"/>
    </source>
</evidence>
<dbReference type="Gene3D" id="1.10.1660.10">
    <property type="match status" value="1"/>
</dbReference>
<sequence>MEHLVRIGAVATALGVSVDTLRRWERQGRITFERRGGDRYLAGAELARLLRERTAKGATSARNRLDGVVVDVKVDGVMAQVDLACGEFRIVSLMSREAVEELGLEPGSPARAVVKATTVIVEST</sequence>
<dbReference type="EMBL" id="CP088295">
    <property type="protein sequence ID" value="UUY05975.1"/>
    <property type="molecule type" value="Genomic_DNA"/>
</dbReference>
<evidence type="ECO:0000256" key="1">
    <source>
        <dbReference type="ARBA" id="ARBA00022505"/>
    </source>
</evidence>
<dbReference type="InterPro" id="IPR004606">
    <property type="entry name" value="Mop_domain"/>
</dbReference>
<evidence type="ECO:0000259" key="3">
    <source>
        <dbReference type="PROSITE" id="PS51866"/>
    </source>
</evidence>
<dbReference type="Gene3D" id="2.40.50.100">
    <property type="match status" value="1"/>
</dbReference>
<dbReference type="Pfam" id="PF03459">
    <property type="entry name" value="TOBE"/>
    <property type="match status" value="1"/>
</dbReference>
<gene>
    <name evidence="4" type="ORF">LRS13_10800</name>
</gene>
<name>A0ABY5PNJ4_9ACTN</name>
<dbReference type="SUPFAM" id="SSF46955">
    <property type="entry name" value="Putative DNA-binding domain"/>
    <property type="match status" value="1"/>
</dbReference>
<dbReference type="InterPro" id="IPR000551">
    <property type="entry name" value="MerR-type_HTH_dom"/>
</dbReference>
<evidence type="ECO:0000256" key="2">
    <source>
        <dbReference type="PROSITE-ProRule" id="PRU01213"/>
    </source>
</evidence>
<feature type="domain" description="Mop" evidence="3">
    <location>
        <begin position="58"/>
        <end position="123"/>
    </location>
</feature>